<dbReference type="GO" id="GO:0046872">
    <property type="term" value="F:metal ion binding"/>
    <property type="evidence" value="ECO:0007669"/>
    <property type="project" value="UniProtKB-KW"/>
</dbReference>
<dbReference type="PANTHER" id="PTHR43687">
    <property type="entry name" value="ADENYLYLSULFATE REDUCTASE, BETA SUBUNIT"/>
    <property type="match status" value="1"/>
</dbReference>
<keyword evidence="3" id="KW-0408">Iron</keyword>
<keyword evidence="2" id="KW-0479">Metal-binding</keyword>
<comment type="caution">
    <text evidence="6">The sequence shown here is derived from an EMBL/GenBank/DDBJ whole genome shotgun (WGS) entry which is preliminary data.</text>
</comment>
<dbReference type="InterPro" id="IPR050572">
    <property type="entry name" value="Fe-S_Ferredoxin"/>
</dbReference>
<evidence type="ECO:0000256" key="3">
    <source>
        <dbReference type="ARBA" id="ARBA00023004"/>
    </source>
</evidence>
<dbReference type="SUPFAM" id="SSF54862">
    <property type="entry name" value="4Fe-4S ferredoxins"/>
    <property type="match status" value="1"/>
</dbReference>
<dbReference type="PROSITE" id="PS00198">
    <property type="entry name" value="4FE4S_FER_1"/>
    <property type="match status" value="1"/>
</dbReference>
<feature type="domain" description="4Fe-4S ferredoxin-type" evidence="5">
    <location>
        <begin position="48"/>
        <end position="78"/>
    </location>
</feature>
<name>A0A644XPG6_9ZZZZ</name>
<protein>
    <recommendedName>
        <fullName evidence="5">4Fe-4S ferredoxin-type domain-containing protein</fullName>
    </recommendedName>
</protein>
<evidence type="ECO:0000256" key="1">
    <source>
        <dbReference type="ARBA" id="ARBA00022485"/>
    </source>
</evidence>
<keyword evidence="1" id="KW-0004">4Fe-4S</keyword>
<accession>A0A644XPG6</accession>
<feature type="domain" description="4Fe-4S ferredoxin-type" evidence="5">
    <location>
        <begin position="18"/>
        <end position="47"/>
    </location>
</feature>
<dbReference type="PROSITE" id="PS51379">
    <property type="entry name" value="4FE4S_FER_2"/>
    <property type="match status" value="2"/>
</dbReference>
<dbReference type="InterPro" id="IPR017900">
    <property type="entry name" value="4Fe4S_Fe_S_CS"/>
</dbReference>
<keyword evidence="4" id="KW-0411">Iron-sulfur</keyword>
<dbReference type="PANTHER" id="PTHR43687:SF1">
    <property type="entry name" value="FERREDOXIN III"/>
    <property type="match status" value="1"/>
</dbReference>
<dbReference type="AlphaFoldDB" id="A0A644XPG6"/>
<dbReference type="Pfam" id="PF12838">
    <property type="entry name" value="Fer4_7"/>
    <property type="match status" value="1"/>
</dbReference>
<sequence length="79" mass="8727">MNAEAKYPALIKGGLLLNTVTIQPAWCKKCGICAAFCPKKVFDLDEDGAPVVARPEDCIHCRLCEMRCPDFAIKVEEVE</sequence>
<dbReference type="Gene3D" id="3.30.70.20">
    <property type="match status" value="1"/>
</dbReference>
<evidence type="ECO:0000259" key="5">
    <source>
        <dbReference type="PROSITE" id="PS51379"/>
    </source>
</evidence>
<evidence type="ECO:0000256" key="2">
    <source>
        <dbReference type="ARBA" id="ARBA00022723"/>
    </source>
</evidence>
<reference evidence="6" key="1">
    <citation type="submission" date="2019-08" db="EMBL/GenBank/DDBJ databases">
        <authorList>
            <person name="Kucharzyk K."/>
            <person name="Murdoch R.W."/>
            <person name="Higgins S."/>
            <person name="Loffler F."/>
        </authorList>
    </citation>
    <scope>NUCLEOTIDE SEQUENCE</scope>
</reference>
<organism evidence="6">
    <name type="scientific">bioreactor metagenome</name>
    <dbReference type="NCBI Taxonomy" id="1076179"/>
    <lineage>
        <taxon>unclassified sequences</taxon>
        <taxon>metagenomes</taxon>
        <taxon>ecological metagenomes</taxon>
    </lineage>
</organism>
<evidence type="ECO:0000256" key="4">
    <source>
        <dbReference type="ARBA" id="ARBA00023014"/>
    </source>
</evidence>
<dbReference type="InterPro" id="IPR017896">
    <property type="entry name" value="4Fe4S_Fe-S-bd"/>
</dbReference>
<dbReference type="GO" id="GO:0051539">
    <property type="term" value="F:4 iron, 4 sulfur cluster binding"/>
    <property type="evidence" value="ECO:0007669"/>
    <property type="project" value="UniProtKB-KW"/>
</dbReference>
<evidence type="ECO:0000313" key="6">
    <source>
        <dbReference type="EMBL" id="MPM16143.1"/>
    </source>
</evidence>
<gene>
    <name evidence="6" type="ORF">SDC9_62519</name>
</gene>
<dbReference type="EMBL" id="VSSQ01002559">
    <property type="protein sequence ID" value="MPM16143.1"/>
    <property type="molecule type" value="Genomic_DNA"/>
</dbReference>
<proteinExistence type="predicted"/>